<name>A0A3S4HWZ5_SERRU</name>
<protein>
    <submittedName>
        <fullName evidence="1">Uncharacterized protein</fullName>
    </submittedName>
</protein>
<accession>A0A3S4HWZ5</accession>
<gene>
    <name evidence="1" type="ORF">NCTC9419_00476</name>
</gene>
<dbReference type="Proteomes" id="UP000271603">
    <property type="component" value="Chromosome"/>
</dbReference>
<proteinExistence type="predicted"/>
<organism evidence="1 2">
    <name type="scientific">Serratia rubidaea</name>
    <name type="common">Serratia marinorubra</name>
    <dbReference type="NCBI Taxonomy" id="61652"/>
    <lineage>
        <taxon>Bacteria</taxon>
        <taxon>Pseudomonadati</taxon>
        <taxon>Pseudomonadota</taxon>
        <taxon>Gammaproteobacteria</taxon>
        <taxon>Enterobacterales</taxon>
        <taxon>Yersiniaceae</taxon>
        <taxon>Serratia</taxon>
    </lineage>
</organism>
<evidence type="ECO:0000313" key="2">
    <source>
        <dbReference type="Proteomes" id="UP000271603"/>
    </source>
</evidence>
<evidence type="ECO:0000313" key="1">
    <source>
        <dbReference type="EMBL" id="VEA68518.1"/>
    </source>
</evidence>
<sequence>MSKYTFVVEFNDGEEPAVYFNTNILGGRLCMVAFEDIRKYQLEEEEAHALKSFLDENQSDFRDCCEEHEVSVEAIHEKLYQQTL</sequence>
<reference evidence="1 2" key="1">
    <citation type="submission" date="2018-12" db="EMBL/GenBank/DDBJ databases">
        <authorList>
            <consortium name="Pathogen Informatics"/>
        </authorList>
    </citation>
    <scope>NUCLEOTIDE SEQUENCE [LARGE SCALE GENOMIC DNA]</scope>
    <source>
        <strain evidence="1 2">NCTC9419</strain>
    </source>
</reference>
<dbReference type="AlphaFoldDB" id="A0A3S4HWZ5"/>
<dbReference type="EMBL" id="LR134155">
    <property type="protein sequence ID" value="VEA68518.1"/>
    <property type="molecule type" value="Genomic_DNA"/>
</dbReference>